<feature type="compositionally biased region" description="Basic and acidic residues" evidence="1">
    <location>
        <begin position="201"/>
        <end position="214"/>
    </location>
</feature>
<evidence type="ECO:0000313" key="3">
    <source>
        <dbReference type="Proteomes" id="UP001163105"/>
    </source>
</evidence>
<sequence>MNWNEGSLSRHTRGRGRNDDETRQRQHFANARTNSLAGAATSMAANTAAFVPDYIPQPAAEQAQSQDTGAAAMKPEEDNDATVREDEMELDKAPKEHTYEQARQQLLNRSDWAGVGSQQSNWSRPEGVRRSGGGFWGSARPEPKMPRRSQNVFASETMGPERHDGLVPGNPPPGTYTWGPGLMRVQVDGDGHQRVNSRVWYPDRYRPEPARSEGVDATPRGVVSVPSAVQHPRPSRPFVRAAALRVRSPALEHVSRRFEEGEGEDGDEDDRGASTASRARSWSPGRDLPCRKGEGPSPGREQQGDEGDEEPAWREFLFRGSPQRGRGRRSGATGRGGRP</sequence>
<protein>
    <submittedName>
        <fullName evidence="2">Uncharacterized protein</fullName>
    </submittedName>
</protein>
<accession>A0AB34FCL9</accession>
<proteinExistence type="predicted"/>
<keyword evidence="3" id="KW-1185">Reference proteome</keyword>
<dbReference type="Proteomes" id="UP001163105">
    <property type="component" value="Unassembled WGS sequence"/>
</dbReference>
<feature type="region of interest" description="Disordered" evidence="1">
    <location>
        <begin position="56"/>
        <end position="339"/>
    </location>
</feature>
<organism evidence="2 3">
    <name type="scientific">Purpureocillium lavendulum</name>
    <dbReference type="NCBI Taxonomy" id="1247861"/>
    <lineage>
        <taxon>Eukaryota</taxon>
        <taxon>Fungi</taxon>
        <taxon>Dikarya</taxon>
        <taxon>Ascomycota</taxon>
        <taxon>Pezizomycotina</taxon>
        <taxon>Sordariomycetes</taxon>
        <taxon>Hypocreomycetidae</taxon>
        <taxon>Hypocreales</taxon>
        <taxon>Ophiocordycipitaceae</taxon>
        <taxon>Purpureocillium</taxon>
    </lineage>
</organism>
<dbReference type="EMBL" id="JAQHRD010000013">
    <property type="protein sequence ID" value="KAJ6437173.1"/>
    <property type="molecule type" value="Genomic_DNA"/>
</dbReference>
<comment type="caution">
    <text evidence="2">The sequence shown here is derived from an EMBL/GenBank/DDBJ whole genome shotgun (WGS) entry which is preliminary data.</text>
</comment>
<evidence type="ECO:0000313" key="2">
    <source>
        <dbReference type="EMBL" id="KAJ6437173.1"/>
    </source>
</evidence>
<feature type="compositionally biased region" description="Acidic residues" evidence="1">
    <location>
        <begin position="261"/>
        <end position="270"/>
    </location>
</feature>
<name>A0AB34FCL9_9HYPO</name>
<feature type="region of interest" description="Disordered" evidence="1">
    <location>
        <begin position="1"/>
        <end position="36"/>
    </location>
</feature>
<dbReference type="AlphaFoldDB" id="A0AB34FCL9"/>
<gene>
    <name evidence="2" type="ORF">O9K51_10143</name>
</gene>
<evidence type="ECO:0000256" key="1">
    <source>
        <dbReference type="SAM" id="MobiDB-lite"/>
    </source>
</evidence>
<feature type="compositionally biased region" description="Basic and acidic residues" evidence="1">
    <location>
        <begin position="81"/>
        <end position="100"/>
    </location>
</feature>
<reference evidence="2" key="1">
    <citation type="submission" date="2023-01" db="EMBL/GenBank/DDBJ databases">
        <title>The growth and conidiation of Purpureocillium lavendulum are regulated by nitrogen source and histone H3K14 acetylation.</title>
        <authorList>
            <person name="Tang P."/>
            <person name="Han J."/>
            <person name="Zhang C."/>
            <person name="Tang P."/>
            <person name="Qi F."/>
            <person name="Zhang K."/>
            <person name="Liang L."/>
        </authorList>
    </citation>
    <scope>NUCLEOTIDE SEQUENCE</scope>
    <source>
        <strain evidence="2">YMF1.00683</strain>
    </source>
</reference>